<keyword evidence="2 5" id="KW-0689">Ribosomal protein</keyword>
<dbReference type="GO" id="GO:0006412">
    <property type="term" value="P:translation"/>
    <property type="evidence" value="ECO:0007669"/>
    <property type="project" value="InterPro"/>
</dbReference>
<evidence type="ECO:0000313" key="7">
    <source>
        <dbReference type="EMBL" id="OGE86062.1"/>
    </source>
</evidence>
<sequence length="114" mass="13165">MRHRKKAKLAIGKDYSRRKMRQYSNALVLHERIETTAATGKLIRSHVEKLITKGKTETLHARRQLFSELSDNAARKVYEVLSPKFKDRKGGYTRLIRVPSGKDGMPKVIVEFVE</sequence>
<evidence type="ECO:0000313" key="8">
    <source>
        <dbReference type="Proteomes" id="UP000176786"/>
    </source>
</evidence>
<dbReference type="PANTHER" id="PTHR14413">
    <property type="entry name" value="RIBOSOMAL PROTEIN L17"/>
    <property type="match status" value="1"/>
</dbReference>
<accession>A0A1F5P8N4</accession>
<keyword evidence="3 5" id="KW-0687">Ribonucleoprotein</keyword>
<dbReference type="GO" id="GO:0003735">
    <property type="term" value="F:structural constituent of ribosome"/>
    <property type="evidence" value="ECO:0007669"/>
    <property type="project" value="InterPro"/>
</dbReference>
<evidence type="ECO:0000256" key="4">
    <source>
        <dbReference type="ARBA" id="ARBA00035494"/>
    </source>
</evidence>
<dbReference type="InterPro" id="IPR036373">
    <property type="entry name" value="Ribosomal_bL17_sf"/>
</dbReference>
<dbReference type="NCBIfam" id="TIGR00059">
    <property type="entry name" value="L17"/>
    <property type="match status" value="1"/>
</dbReference>
<dbReference type="Gene3D" id="3.90.1030.10">
    <property type="entry name" value="Ribosomal protein L17"/>
    <property type="match status" value="1"/>
</dbReference>
<dbReference type="EMBL" id="MFES01000013">
    <property type="protein sequence ID" value="OGE86062.1"/>
    <property type="molecule type" value="Genomic_DNA"/>
</dbReference>
<dbReference type="PANTHER" id="PTHR14413:SF16">
    <property type="entry name" value="LARGE RIBOSOMAL SUBUNIT PROTEIN BL17M"/>
    <property type="match status" value="1"/>
</dbReference>
<dbReference type="AlphaFoldDB" id="A0A1F5P8N4"/>
<dbReference type="Pfam" id="PF01196">
    <property type="entry name" value="Ribosomal_L17"/>
    <property type="match status" value="1"/>
</dbReference>
<comment type="caution">
    <text evidence="7">The sequence shown here is derived from an EMBL/GenBank/DDBJ whole genome shotgun (WGS) entry which is preliminary data.</text>
</comment>
<evidence type="ECO:0000256" key="5">
    <source>
        <dbReference type="RuleBase" id="RU000660"/>
    </source>
</evidence>
<evidence type="ECO:0000256" key="1">
    <source>
        <dbReference type="ARBA" id="ARBA00008777"/>
    </source>
</evidence>
<organism evidence="7 8">
    <name type="scientific">Candidatus Doudnabacteria bacterium RIFCSPHIGHO2_02_FULL_46_11</name>
    <dbReference type="NCBI Taxonomy" id="1817832"/>
    <lineage>
        <taxon>Bacteria</taxon>
        <taxon>Candidatus Doudnaibacteriota</taxon>
    </lineage>
</organism>
<dbReference type="Proteomes" id="UP000176786">
    <property type="component" value="Unassembled WGS sequence"/>
</dbReference>
<dbReference type="SUPFAM" id="SSF64263">
    <property type="entry name" value="Prokaryotic ribosomal protein L17"/>
    <property type="match status" value="1"/>
</dbReference>
<name>A0A1F5P8N4_9BACT</name>
<evidence type="ECO:0000256" key="6">
    <source>
        <dbReference type="RuleBase" id="RU000661"/>
    </source>
</evidence>
<comment type="similarity">
    <text evidence="1 5">Belongs to the bacterial ribosomal protein bL17 family.</text>
</comment>
<evidence type="ECO:0000256" key="3">
    <source>
        <dbReference type="ARBA" id="ARBA00023274"/>
    </source>
</evidence>
<protein>
    <recommendedName>
        <fullName evidence="4 6">50S ribosomal protein L17</fullName>
    </recommendedName>
</protein>
<dbReference type="STRING" id="1817832.A3J48_03825"/>
<dbReference type="InterPro" id="IPR000456">
    <property type="entry name" value="Ribosomal_bL17"/>
</dbReference>
<dbReference type="GO" id="GO:0022625">
    <property type="term" value="C:cytosolic large ribosomal subunit"/>
    <property type="evidence" value="ECO:0007669"/>
    <property type="project" value="TreeGrafter"/>
</dbReference>
<gene>
    <name evidence="7" type="ORF">A3J48_03825</name>
</gene>
<evidence type="ECO:0000256" key="2">
    <source>
        <dbReference type="ARBA" id="ARBA00022980"/>
    </source>
</evidence>
<reference evidence="7 8" key="1">
    <citation type="journal article" date="2016" name="Nat. Commun.">
        <title>Thousands of microbial genomes shed light on interconnected biogeochemical processes in an aquifer system.</title>
        <authorList>
            <person name="Anantharaman K."/>
            <person name="Brown C.T."/>
            <person name="Hug L.A."/>
            <person name="Sharon I."/>
            <person name="Castelle C.J."/>
            <person name="Probst A.J."/>
            <person name="Thomas B.C."/>
            <person name="Singh A."/>
            <person name="Wilkins M.J."/>
            <person name="Karaoz U."/>
            <person name="Brodie E.L."/>
            <person name="Williams K.H."/>
            <person name="Hubbard S.S."/>
            <person name="Banfield J.F."/>
        </authorList>
    </citation>
    <scope>NUCLEOTIDE SEQUENCE [LARGE SCALE GENOMIC DNA]</scope>
</reference>
<proteinExistence type="inferred from homology"/>